<evidence type="ECO:0000256" key="1">
    <source>
        <dbReference type="SAM" id="Phobius"/>
    </source>
</evidence>
<dbReference type="EMBL" id="MLJW01000006">
    <property type="protein sequence ID" value="OIR16889.1"/>
    <property type="molecule type" value="Genomic_DNA"/>
</dbReference>
<feature type="transmembrane region" description="Helical" evidence="1">
    <location>
        <begin position="43"/>
        <end position="62"/>
    </location>
</feature>
<comment type="caution">
    <text evidence="2">The sequence shown here is derived from an EMBL/GenBank/DDBJ whole genome shotgun (WGS) entry which is preliminary data.</text>
</comment>
<dbReference type="AlphaFoldDB" id="A0A1J5T7N4"/>
<organism evidence="2">
    <name type="scientific">mine drainage metagenome</name>
    <dbReference type="NCBI Taxonomy" id="410659"/>
    <lineage>
        <taxon>unclassified sequences</taxon>
        <taxon>metagenomes</taxon>
        <taxon>ecological metagenomes</taxon>
    </lineage>
</organism>
<gene>
    <name evidence="2" type="ORF">GALL_27100</name>
</gene>
<keyword evidence="1" id="KW-1133">Transmembrane helix</keyword>
<name>A0A1J5T7N4_9ZZZZ</name>
<protein>
    <submittedName>
        <fullName evidence="2">Uncharacterized protein</fullName>
    </submittedName>
</protein>
<evidence type="ECO:0000313" key="2">
    <source>
        <dbReference type="EMBL" id="OIR16889.1"/>
    </source>
</evidence>
<reference evidence="2" key="1">
    <citation type="submission" date="2016-10" db="EMBL/GenBank/DDBJ databases">
        <title>Sequence of Gallionella enrichment culture.</title>
        <authorList>
            <person name="Poehlein A."/>
            <person name="Muehling M."/>
            <person name="Daniel R."/>
        </authorList>
    </citation>
    <scope>NUCLEOTIDE SEQUENCE</scope>
</reference>
<accession>A0A1J5T7N4</accession>
<keyword evidence="1" id="KW-0472">Membrane</keyword>
<proteinExistence type="predicted"/>
<keyword evidence="1" id="KW-0812">Transmembrane</keyword>
<sequence>MNIEDRLRQNIRRTTGQLALKKIRAMVDEEEASAAAAARARRWLLLYGWIALLAVAALLARLTGVY</sequence>